<evidence type="ECO:0000313" key="3">
    <source>
        <dbReference type="EMBL" id="MDI1492090.1"/>
    </source>
</evidence>
<feature type="domain" description="PD-(D/E)XK nuclease-like" evidence="2">
    <location>
        <begin position="250"/>
        <end position="468"/>
    </location>
</feature>
<reference evidence="3" key="1">
    <citation type="journal article" date="2023" name="Genome Biol. Evol.">
        <title>First Whole Genome Sequence and Flow Cytometry Genome Size Data for the Lichen-Forming Fungus Ramalina farinacea (Ascomycota).</title>
        <authorList>
            <person name="Llewellyn T."/>
            <person name="Mian S."/>
            <person name="Hill R."/>
            <person name="Leitch I.J."/>
            <person name="Gaya E."/>
        </authorList>
    </citation>
    <scope>NUCLEOTIDE SEQUENCE</scope>
    <source>
        <strain evidence="3">LIQ254RAFAR</strain>
    </source>
</reference>
<dbReference type="Pfam" id="PF20516">
    <property type="entry name" value="PDDEXK_12"/>
    <property type="match status" value="1"/>
</dbReference>
<feature type="compositionally biased region" description="Basic and acidic residues" evidence="1">
    <location>
        <begin position="117"/>
        <end position="132"/>
    </location>
</feature>
<accession>A0AA43TZP4</accession>
<name>A0AA43TZP4_9LECA</name>
<organism evidence="3 4">
    <name type="scientific">Ramalina farinacea</name>
    <dbReference type="NCBI Taxonomy" id="258253"/>
    <lineage>
        <taxon>Eukaryota</taxon>
        <taxon>Fungi</taxon>
        <taxon>Dikarya</taxon>
        <taxon>Ascomycota</taxon>
        <taxon>Pezizomycotina</taxon>
        <taxon>Lecanoromycetes</taxon>
        <taxon>OSLEUM clade</taxon>
        <taxon>Lecanoromycetidae</taxon>
        <taxon>Lecanorales</taxon>
        <taxon>Lecanorineae</taxon>
        <taxon>Ramalinaceae</taxon>
        <taxon>Ramalina</taxon>
    </lineage>
</organism>
<keyword evidence="4" id="KW-1185">Reference proteome</keyword>
<evidence type="ECO:0000259" key="2">
    <source>
        <dbReference type="Pfam" id="PF20516"/>
    </source>
</evidence>
<dbReference type="AlphaFoldDB" id="A0AA43TZP4"/>
<feature type="region of interest" description="Disordered" evidence="1">
    <location>
        <begin position="76"/>
        <end position="156"/>
    </location>
</feature>
<feature type="compositionally biased region" description="Low complexity" evidence="1">
    <location>
        <begin position="143"/>
        <end position="153"/>
    </location>
</feature>
<gene>
    <name evidence="3" type="ORF">OHK93_003302</name>
</gene>
<comment type="caution">
    <text evidence="3">The sequence shown here is derived from an EMBL/GenBank/DDBJ whole genome shotgun (WGS) entry which is preliminary data.</text>
</comment>
<feature type="compositionally biased region" description="Basic and acidic residues" evidence="1">
    <location>
        <begin position="76"/>
        <end position="94"/>
    </location>
</feature>
<dbReference type="Proteomes" id="UP001161017">
    <property type="component" value="Unassembled WGS sequence"/>
</dbReference>
<evidence type="ECO:0000313" key="4">
    <source>
        <dbReference type="Proteomes" id="UP001161017"/>
    </source>
</evidence>
<evidence type="ECO:0000256" key="1">
    <source>
        <dbReference type="SAM" id="MobiDB-lite"/>
    </source>
</evidence>
<proteinExistence type="predicted"/>
<dbReference type="EMBL" id="JAPUFD010000017">
    <property type="protein sequence ID" value="MDI1492090.1"/>
    <property type="molecule type" value="Genomic_DNA"/>
</dbReference>
<protein>
    <recommendedName>
        <fullName evidence="2">PD-(D/E)XK nuclease-like domain-containing protein</fullName>
    </recommendedName>
</protein>
<dbReference type="InterPro" id="IPR046797">
    <property type="entry name" value="PDDEXK_12"/>
</dbReference>
<sequence>MTTRDAQQALRQRVHHWQKEVDNQIDSSSHRADAVAVVDTEDLNDVNLGRVNLRRSLRRPGLREISVNRAPVKRKFAEAMDREDDLDKQPEHANKRNVAKRGRGSANVGRPRGRPSKRAEAPRKDALQEHDAVIPGDSVSAVGSKSSTGSRTSKPVKGVMTIHQARPDSGITFAYLAQCDPPVRRLNLDMARKEGIRIPDSVIDLYHRLSSVPLGTVPSALVDQYQSESNTPGKHKPYVDDSWRLPSHRTPFPNDRLQSMKEAVAEFLKKAEDNDDRNCIERQWGALAHLIMHELERPMPGVEILNTQLQARLQRGELATVGRMVDWSVAMELRLGQKRLLEDAYMKVPGNLKSVNQTQRDYLKNCPLAVDVEVKRKGDPRDPLVQLAIWKASALRKFRRHHWDSTFPMPGIYIDGHAWEWVIFWGGQGGELHMAGARPFGSTADVIGIWTIFYRLEILFKWVDQEYRVWFEANIMAWARKLAGRDESRWSNLEQQMPVVVPKKKEDVYESNEA</sequence>